<evidence type="ECO:0000313" key="2">
    <source>
        <dbReference type="EMBL" id="KAH3861491.1"/>
    </source>
</evidence>
<gene>
    <name evidence="2" type="ORF">DPMN_024421</name>
</gene>
<dbReference type="EMBL" id="JAIWYP010000002">
    <property type="protein sequence ID" value="KAH3861491.1"/>
    <property type="molecule type" value="Genomic_DNA"/>
</dbReference>
<evidence type="ECO:0008006" key="4">
    <source>
        <dbReference type="Google" id="ProtNLM"/>
    </source>
</evidence>
<reference evidence="2" key="2">
    <citation type="submission" date="2020-11" db="EMBL/GenBank/DDBJ databases">
        <authorList>
            <person name="McCartney M.A."/>
            <person name="Auch B."/>
            <person name="Kono T."/>
            <person name="Mallez S."/>
            <person name="Becker A."/>
            <person name="Gohl D.M."/>
            <person name="Silverstein K.A.T."/>
            <person name="Koren S."/>
            <person name="Bechman K.B."/>
            <person name="Herman A."/>
            <person name="Abrahante J.E."/>
            <person name="Garbe J."/>
        </authorList>
    </citation>
    <scope>NUCLEOTIDE SEQUENCE</scope>
    <source>
        <strain evidence="2">Duluth1</strain>
        <tissue evidence="2">Whole animal</tissue>
    </source>
</reference>
<protein>
    <recommendedName>
        <fullName evidence="4">SEA domain-containing protein</fullName>
    </recommendedName>
</protein>
<name>A0A9D4LRE1_DREPO</name>
<organism evidence="2 3">
    <name type="scientific">Dreissena polymorpha</name>
    <name type="common">Zebra mussel</name>
    <name type="synonym">Mytilus polymorpha</name>
    <dbReference type="NCBI Taxonomy" id="45954"/>
    <lineage>
        <taxon>Eukaryota</taxon>
        <taxon>Metazoa</taxon>
        <taxon>Spiralia</taxon>
        <taxon>Lophotrochozoa</taxon>
        <taxon>Mollusca</taxon>
        <taxon>Bivalvia</taxon>
        <taxon>Autobranchia</taxon>
        <taxon>Heteroconchia</taxon>
        <taxon>Euheterodonta</taxon>
        <taxon>Imparidentia</taxon>
        <taxon>Neoheterodontei</taxon>
        <taxon>Myida</taxon>
        <taxon>Dreissenoidea</taxon>
        <taxon>Dreissenidae</taxon>
        <taxon>Dreissena</taxon>
    </lineage>
</organism>
<sequence>MICDPLANQTSWTTYTPDCKQGEFCKMKRNSVCEIMNTTVQCSCARGYKQNESDSNNCAEISETNTVPDEVYDGRHSHVVLEVKLDYILPQGLTLNSSTTYKRYELELRTKLTEYYKGLLGEQFSKVVIKEIKIGSLIVEHWVLYVQNEQNTVNVYDALTRHSERPLVIFGQTVQVLNVSIVNNEGCTSPMTCSKKKYSLCEVWEGVTRCSCIRGYFESETTPITCVENTHAIIVPDENALSDDAHGVLQVEIKLGYSLPLHKSLNASDTYDHYVKELNTSLTEFYKDEIGHWLSKVVIRDIRQGSLYVDHLVVYEKREQILSDVTQAVVKLAENGLVISGKTYNVTNAFIGKEKVPLHDTTEEKKSEKCRVYTSIHPCNDDEQCEVDDSVVRCVKKKTTQDSDSKLLVIVSATVGCALFLIIVVLVIIVCKKKAKQPLEIDHLEPKVHDNTYQDISAREMSVFNDDKSDVYKIPRAKLSGSQLAFKQSLAADVRPSSLYERNRREAEADRNRYDGLPQRGQSYYNTGMQL</sequence>
<evidence type="ECO:0000313" key="3">
    <source>
        <dbReference type="Proteomes" id="UP000828390"/>
    </source>
</evidence>
<keyword evidence="1" id="KW-1133">Transmembrane helix</keyword>
<comment type="caution">
    <text evidence="2">The sequence shown here is derived from an EMBL/GenBank/DDBJ whole genome shotgun (WGS) entry which is preliminary data.</text>
</comment>
<keyword evidence="3" id="KW-1185">Reference proteome</keyword>
<proteinExistence type="predicted"/>
<feature type="transmembrane region" description="Helical" evidence="1">
    <location>
        <begin position="407"/>
        <end position="431"/>
    </location>
</feature>
<reference evidence="2" key="1">
    <citation type="journal article" date="2019" name="bioRxiv">
        <title>The Genome of the Zebra Mussel, Dreissena polymorpha: A Resource for Invasive Species Research.</title>
        <authorList>
            <person name="McCartney M.A."/>
            <person name="Auch B."/>
            <person name="Kono T."/>
            <person name="Mallez S."/>
            <person name="Zhang Y."/>
            <person name="Obille A."/>
            <person name="Becker A."/>
            <person name="Abrahante J.E."/>
            <person name="Garbe J."/>
            <person name="Badalamenti J.P."/>
            <person name="Herman A."/>
            <person name="Mangelson H."/>
            <person name="Liachko I."/>
            <person name="Sullivan S."/>
            <person name="Sone E.D."/>
            <person name="Koren S."/>
            <person name="Silverstein K.A.T."/>
            <person name="Beckman K.B."/>
            <person name="Gohl D.M."/>
        </authorList>
    </citation>
    <scope>NUCLEOTIDE SEQUENCE</scope>
    <source>
        <strain evidence="2">Duluth1</strain>
        <tissue evidence="2">Whole animal</tissue>
    </source>
</reference>
<dbReference type="Proteomes" id="UP000828390">
    <property type="component" value="Unassembled WGS sequence"/>
</dbReference>
<dbReference type="AlphaFoldDB" id="A0A9D4LRE1"/>
<keyword evidence="1" id="KW-0812">Transmembrane</keyword>
<accession>A0A9D4LRE1</accession>
<keyword evidence="1" id="KW-0472">Membrane</keyword>
<evidence type="ECO:0000256" key="1">
    <source>
        <dbReference type="SAM" id="Phobius"/>
    </source>
</evidence>